<accession>A0A4Y7PVC2</accession>
<sequence length="398" mass="44138">MRTPVERASISAIWMEDNVQGSTLGKSQSVADLIRDRIVELESNPDSLLRKYEPDEFKFRFDTNSKNGTWADRTNKRVKNITLIVPLLESLDEYADLTHAADFEFVDSRISKAKWRVIGVFPPSIHLPPDIKSKLKLQFKNLVLIQQAHQEAWPTQVKINNFVKAVELSGEYHVAMVTAPAWRRATGTSDAMLQGLLEEEGEKNDEEEEEDDASGDGTLASWPDPLGKFEKLSHKTLKGFKVNTDINAFDCNDEWVHPTDYGKVFRKGVWITADVSLKLWDMTGSRRGGGSEPSRTYQVSINQIKALSEGTYGADPAKKTSVSAGSKRGAPDDDDVEALLPPVTRRYRDSTPPESSQSQSSSGTVSSTSSSNAGMKTRKQLKGKGKQKAINDDAMEVA</sequence>
<dbReference type="VEuPathDB" id="FungiDB:BD410DRAFT_842089"/>
<dbReference type="AlphaFoldDB" id="A0A4Y7PVC2"/>
<dbReference type="Proteomes" id="UP000294933">
    <property type="component" value="Unassembled WGS sequence"/>
</dbReference>
<evidence type="ECO:0000313" key="2">
    <source>
        <dbReference type="EMBL" id="TDL19353.1"/>
    </source>
</evidence>
<gene>
    <name evidence="2" type="ORF">BD410DRAFT_842089</name>
</gene>
<feature type="compositionally biased region" description="Basic residues" evidence="1">
    <location>
        <begin position="376"/>
        <end position="387"/>
    </location>
</feature>
<evidence type="ECO:0000313" key="3">
    <source>
        <dbReference type="Proteomes" id="UP000294933"/>
    </source>
</evidence>
<organism evidence="2 3">
    <name type="scientific">Rickenella mellea</name>
    <dbReference type="NCBI Taxonomy" id="50990"/>
    <lineage>
        <taxon>Eukaryota</taxon>
        <taxon>Fungi</taxon>
        <taxon>Dikarya</taxon>
        <taxon>Basidiomycota</taxon>
        <taxon>Agaricomycotina</taxon>
        <taxon>Agaricomycetes</taxon>
        <taxon>Hymenochaetales</taxon>
        <taxon>Rickenellaceae</taxon>
        <taxon>Rickenella</taxon>
    </lineage>
</organism>
<proteinExistence type="predicted"/>
<name>A0A4Y7PVC2_9AGAM</name>
<feature type="region of interest" description="Disordered" evidence="1">
    <location>
        <begin position="199"/>
        <end position="223"/>
    </location>
</feature>
<feature type="compositionally biased region" description="Acidic residues" evidence="1">
    <location>
        <begin position="199"/>
        <end position="214"/>
    </location>
</feature>
<evidence type="ECO:0000256" key="1">
    <source>
        <dbReference type="SAM" id="MobiDB-lite"/>
    </source>
</evidence>
<keyword evidence="3" id="KW-1185">Reference proteome</keyword>
<protein>
    <submittedName>
        <fullName evidence="2">Uncharacterized protein</fullName>
    </submittedName>
</protein>
<feature type="region of interest" description="Disordered" evidence="1">
    <location>
        <begin position="312"/>
        <end position="398"/>
    </location>
</feature>
<feature type="compositionally biased region" description="Low complexity" evidence="1">
    <location>
        <begin position="352"/>
        <end position="371"/>
    </location>
</feature>
<dbReference type="EMBL" id="ML170197">
    <property type="protein sequence ID" value="TDL19353.1"/>
    <property type="molecule type" value="Genomic_DNA"/>
</dbReference>
<reference evidence="2 3" key="1">
    <citation type="submission" date="2018-06" db="EMBL/GenBank/DDBJ databases">
        <title>A transcriptomic atlas of mushroom development highlights an independent origin of complex multicellularity.</title>
        <authorList>
            <consortium name="DOE Joint Genome Institute"/>
            <person name="Krizsan K."/>
            <person name="Almasi E."/>
            <person name="Merenyi Z."/>
            <person name="Sahu N."/>
            <person name="Viragh M."/>
            <person name="Koszo T."/>
            <person name="Mondo S."/>
            <person name="Kiss B."/>
            <person name="Balint B."/>
            <person name="Kues U."/>
            <person name="Barry K."/>
            <person name="Hegedus J.C."/>
            <person name="Henrissat B."/>
            <person name="Johnson J."/>
            <person name="Lipzen A."/>
            <person name="Ohm R."/>
            <person name="Nagy I."/>
            <person name="Pangilinan J."/>
            <person name="Yan J."/>
            <person name="Xiong Y."/>
            <person name="Grigoriev I.V."/>
            <person name="Hibbett D.S."/>
            <person name="Nagy L.G."/>
        </authorList>
    </citation>
    <scope>NUCLEOTIDE SEQUENCE [LARGE SCALE GENOMIC DNA]</scope>
    <source>
        <strain evidence="2 3">SZMC22713</strain>
    </source>
</reference>
<dbReference type="OrthoDB" id="3060725at2759"/>